<evidence type="ECO:0000313" key="19">
    <source>
        <dbReference type="Proteomes" id="UP000462362"/>
    </source>
</evidence>
<keyword evidence="10" id="KW-0812">Transmembrane</keyword>
<dbReference type="GO" id="GO:0005524">
    <property type="term" value="F:ATP binding"/>
    <property type="evidence" value="ECO:0007669"/>
    <property type="project" value="UniProtKB-KW"/>
</dbReference>
<keyword evidence="16" id="KW-0472">Membrane</keyword>
<evidence type="ECO:0000256" key="16">
    <source>
        <dbReference type="ARBA" id="ARBA00023136"/>
    </source>
</evidence>
<dbReference type="SUPFAM" id="SSF55874">
    <property type="entry name" value="ATPase domain of HSP90 chaperone/DNA topoisomerase II/histidine kinase"/>
    <property type="match status" value="1"/>
</dbReference>
<evidence type="ECO:0000256" key="17">
    <source>
        <dbReference type="ARBA" id="ARBA00025207"/>
    </source>
</evidence>
<dbReference type="SMART" id="SM00388">
    <property type="entry name" value="HisKA"/>
    <property type="match status" value="1"/>
</dbReference>
<dbReference type="CDD" id="cd00082">
    <property type="entry name" value="HisKA"/>
    <property type="match status" value="1"/>
</dbReference>
<dbReference type="FunFam" id="1.10.287.130:FF:000001">
    <property type="entry name" value="Two-component sensor histidine kinase"/>
    <property type="match status" value="1"/>
</dbReference>
<dbReference type="InterPro" id="IPR035965">
    <property type="entry name" value="PAS-like_dom_sf"/>
</dbReference>
<keyword evidence="7" id="KW-0597">Phosphoprotein</keyword>
<comment type="subcellular location">
    <subcellularLocation>
        <location evidence="2">Cell inner membrane</location>
        <topology evidence="2">Multi-pass membrane protein</topology>
    </subcellularLocation>
</comment>
<dbReference type="InterPro" id="IPR036890">
    <property type="entry name" value="HATPase_C_sf"/>
</dbReference>
<dbReference type="InterPro" id="IPR050351">
    <property type="entry name" value="BphY/WalK/GraS-like"/>
</dbReference>
<evidence type="ECO:0000256" key="5">
    <source>
        <dbReference type="ARBA" id="ARBA00022448"/>
    </source>
</evidence>
<evidence type="ECO:0000256" key="14">
    <source>
        <dbReference type="ARBA" id="ARBA00022989"/>
    </source>
</evidence>
<dbReference type="EMBL" id="WNCL01000009">
    <property type="protein sequence ID" value="MTU42818.1"/>
    <property type="molecule type" value="Genomic_DNA"/>
</dbReference>
<dbReference type="SUPFAM" id="SSF55785">
    <property type="entry name" value="PYP-like sensor domain (PAS domain)"/>
    <property type="match status" value="1"/>
</dbReference>
<comment type="catalytic activity">
    <reaction evidence="1">
        <text>ATP + protein L-histidine = ADP + protein N-phospho-L-histidine.</text>
        <dbReference type="EC" id="2.7.13.3"/>
    </reaction>
</comment>
<keyword evidence="9" id="KW-0808">Transferase</keyword>
<dbReference type="GO" id="GO:0006817">
    <property type="term" value="P:phosphate ion transport"/>
    <property type="evidence" value="ECO:0007669"/>
    <property type="project" value="UniProtKB-KW"/>
</dbReference>
<dbReference type="RefSeq" id="WP_008810461.1">
    <property type="nucleotide sequence ID" value="NZ_CAKVUT010000108.1"/>
</dbReference>
<keyword evidence="15" id="KW-0902">Two-component regulatory system</keyword>
<evidence type="ECO:0000256" key="7">
    <source>
        <dbReference type="ARBA" id="ARBA00022553"/>
    </source>
</evidence>
<dbReference type="SMART" id="SM00387">
    <property type="entry name" value="HATPase_c"/>
    <property type="match status" value="1"/>
</dbReference>
<organism evidence="18 19">
    <name type="scientific">Parasutterella excrementihominis</name>
    <dbReference type="NCBI Taxonomy" id="487175"/>
    <lineage>
        <taxon>Bacteria</taxon>
        <taxon>Pseudomonadati</taxon>
        <taxon>Pseudomonadota</taxon>
        <taxon>Betaproteobacteria</taxon>
        <taxon>Burkholderiales</taxon>
        <taxon>Sutterellaceae</taxon>
        <taxon>Parasutterella</taxon>
    </lineage>
</organism>
<keyword evidence="13" id="KW-0067">ATP-binding</keyword>
<gene>
    <name evidence="18" type="primary">phoR</name>
    <name evidence="18" type="ORF">GMD42_04125</name>
</gene>
<dbReference type="GO" id="GO:0000155">
    <property type="term" value="F:phosphorelay sensor kinase activity"/>
    <property type="evidence" value="ECO:0007669"/>
    <property type="project" value="InterPro"/>
</dbReference>
<dbReference type="InterPro" id="IPR005467">
    <property type="entry name" value="His_kinase_dom"/>
</dbReference>
<dbReference type="PROSITE" id="PS50109">
    <property type="entry name" value="HIS_KIN"/>
    <property type="match status" value="1"/>
</dbReference>
<evidence type="ECO:0000313" key="18">
    <source>
        <dbReference type="EMBL" id="MTU42818.1"/>
    </source>
</evidence>
<evidence type="ECO:0000256" key="13">
    <source>
        <dbReference type="ARBA" id="ARBA00022840"/>
    </source>
</evidence>
<dbReference type="PANTHER" id="PTHR45453">
    <property type="entry name" value="PHOSPHATE REGULON SENSOR PROTEIN PHOR"/>
    <property type="match status" value="1"/>
</dbReference>
<keyword evidence="14" id="KW-1133">Transmembrane helix</keyword>
<comment type="caution">
    <text evidence="18">The sequence shown here is derived from an EMBL/GenBank/DDBJ whole genome shotgun (WGS) entry which is preliminary data.</text>
</comment>
<dbReference type="Pfam" id="PF00989">
    <property type="entry name" value="PAS"/>
    <property type="match status" value="1"/>
</dbReference>
<dbReference type="Gene3D" id="3.30.450.20">
    <property type="entry name" value="PAS domain"/>
    <property type="match status" value="1"/>
</dbReference>
<comment type="function">
    <text evidence="17">Member of the two-component regulatory system PhoR/PhoB involved in the phosphate regulon genes expression. PhoR may function as a membrane-associated protein kinase that phosphorylates PhoB in response to environmental signals.</text>
</comment>
<dbReference type="GO" id="GO:0006355">
    <property type="term" value="P:regulation of DNA-templated transcription"/>
    <property type="evidence" value="ECO:0007669"/>
    <property type="project" value="InterPro"/>
</dbReference>
<dbReference type="AlphaFoldDB" id="A0A6I3RZ93"/>
<dbReference type="GO" id="GO:0004721">
    <property type="term" value="F:phosphoprotein phosphatase activity"/>
    <property type="evidence" value="ECO:0007669"/>
    <property type="project" value="TreeGrafter"/>
</dbReference>
<dbReference type="Pfam" id="PF00512">
    <property type="entry name" value="HisKA"/>
    <property type="match status" value="1"/>
</dbReference>
<evidence type="ECO:0000256" key="4">
    <source>
        <dbReference type="ARBA" id="ARBA00019665"/>
    </source>
</evidence>
<dbReference type="SUPFAM" id="SSF47384">
    <property type="entry name" value="Homodimeric domain of signal transducing histidine kinase"/>
    <property type="match status" value="1"/>
</dbReference>
<evidence type="ECO:0000256" key="9">
    <source>
        <dbReference type="ARBA" id="ARBA00022679"/>
    </source>
</evidence>
<reference evidence="18 19" key="1">
    <citation type="journal article" date="2019" name="Nat. Med.">
        <title>A library of human gut bacterial isolates paired with longitudinal multiomics data enables mechanistic microbiome research.</title>
        <authorList>
            <person name="Poyet M."/>
            <person name="Groussin M."/>
            <person name="Gibbons S.M."/>
            <person name="Avila-Pacheco J."/>
            <person name="Jiang X."/>
            <person name="Kearney S.M."/>
            <person name="Perrotta A.R."/>
            <person name="Berdy B."/>
            <person name="Zhao S."/>
            <person name="Lieberman T.D."/>
            <person name="Swanson P.K."/>
            <person name="Smith M."/>
            <person name="Roesemann S."/>
            <person name="Alexander J.E."/>
            <person name="Rich S.A."/>
            <person name="Livny J."/>
            <person name="Vlamakis H."/>
            <person name="Clish C."/>
            <person name="Bullock K."/>
            <person name="Deik A."/>
            <person name="Scott J."/>
            <person name="Pierce K.A."/>
            <person name="Xavier R.J."/>
            <person name="Alm E.J."/>
        </authorList>
    </citation>
    <scope>NUCLEOTIDE SEQUENCE [LARGE SCALE GENOMIC DNA]</scope>
    <source>
        <strain evidence="18 19">BIOML-A2</strain>
    </source>
</reference>
<dbReference type="EC" id="2.7.13.3" evidence="3"/>
<dbReference type="PANTHER" id="PTHR45453:SF1">
    <property type="entry name" value="PHOSPHATE REGULON SENSOR PROTEIN PHOR"/>
    <property type="match status" value="1"/>
</dbReference>
<evidence type="ECO:0000256" key="2">
    <source>
        <dbReference type="ARBA" id="ARBA00004429"/>
    </source>
</evidence>
<dbReference type="PRINTS" id="PR00344">
    <property type="entry name" value="BCTRLSENSOR"/>
</dbReference>
<evidence type="ECO:0000256" key="1">
    <source>
        <dbReference type="ARBA" id="ARBA00000085"/>
    </source>
</evidence>
<dbReference type="InterPro" id="IPR003661">
    <property type="entry name" value="HisK_dim/P_dom"/>
</dbReference>
<keyword evidence="12 18" id="KW-0418">Kinase</keyword>
<accession>A0A6I3RZ93</accession>
<proteinExistence type="predicted"/>
<dbReference type="InterPro" id="IPR014310">
    <property type="entry name" value="Sig_transdc_His_kinase_PhoR"/>
</dbReference>
<evidence type="ECO:0000256" key="3">
    <source>
        <dbReference type="ARBA" id="ARBA00012438"/>
    </source>
</evidence>
<dbReference type="InterPro" id="IPR036097">
    <property type="entry name" value="HisK_dim/P_sf"/>
</dbReference>
<dbReference type="GeneID" id="43347935"/>
<evidence type="ECO:0000256" key="15">
    <source>
        <dbReference type="ARBA" id="ARBA00023012"/>
    </source>
</evidence>
<dbReference type="Gene3D" id="1.10.287.130">
    <property type="match status" value="1"/>
</dbReference>
<dbReference type="GO" id="GO:0016036">
    <property type="term" value="P:cellular response to phosphate starvation"/>
    <property type="evidence" value="ECO:0007669"/>
    <property type="project" value="TreeGrafter"/>
</dbReference>
<dbReference type="InterPro" id="IPR003594">
    <property type="entry name" value="HATPase_dom"/>
</dbReference>
<evidence type="ECO:0000256" key="8">
    <source>
        <dbReference type="ARBA" id="ARBA00022592"/>
    </source>
</evidence>
<keyword evidence="5" id="KW-0813">Transport</keyword>
<protein>
    <recommendedName>
        <fullName evidence="4">Phosphate regulon sensor protein PhoR</fullName>
        <ecNumber evidence="3">2.7.13.3</ecNumber>
    </recommendedName>
</protein>
<dbReference type="Proteomes" id="UP000462362">
    <property type="component" value="Unassembled WGS sequence"/>
</dbReference>
<keyword evidence="8" id="KW-0592">Phosphate transport</keyword>
<dbReference type="InterPro" id="IPR004358">
    <property type="entry name" value="Sig_transdc_His_kin-like_C"/>
</dbReference>
<evidence type="ECO:0000256" key="10">
    <source>
        <dbReference type="ARBA" id="ARBA00022692"/>
    </source>
</evidence>
<evidence type="ECO:0000256" key="11">
    <source>
        <dbReference type="ARBA" id="ARBA00022741"/>
    </source>
</evidence>
<dbReference type="GO" id="GO:0005886">
    <property type="term" value="C:plasma membrane"/>
    <property type="evidence" value="ECO:0007669"/>
    <property type="project" value="UniProtKB-SubCell"/>
</dbReference>
<keyword evidence="11" id="KW-0547">Nucleotide-binding</keyword>
<dbReference type="Pfam" id="PF02518">
    <property type="entry name" value="HATPase_c"/>
    <property type="match status" value="1"/>
</dbReference>
<sequence>MTDKNHTKFEEKELRFRQTLSALPDGVVLLRKDLVIQWMNRIAERDLSLDPEKDVGKKLTDVFTNPEFIQHIQSERWKARQLIDLPDGRVLEVRVISAGKKYTVVVTRDITESKRIDDFRRDFVGNVSHELRTPLTVIQGFLELATENPNLNEEDRLHWEMMLEQAERMRALVDDLLALSRLEQDAAPASRELIDVDEILEEAAAEGRMISGGAHEIKIAKVASEGILGDFKDMRSAVTNLVTNAVRYTPKDGKIELSWEVKDDHGILSVKDNGIGIAPEHIPRVTERFYRVDKSRSRETGGTGLGLAIVKHVLFRHQAQLQIESELGKGSTFKIIISKARLAPPINSKDLLSGTVPESSPVIGV</sequence>
<keyword evidence="6" id="KW-1003">Cell membrane</keyword>
<evidence type="ECO:0000256" key="12">
    <source>
        <dbReference type="ARBA" id="ARBA00022777"/>
    </source>
</evidence>
<evidence type="ECO:0000256" key="6">
    <source>
        <dbReference type="ARBA" id="ARBA00022475"/>
    </source>
</evidence>
<dbReference type="SMART" id="SM00091">
    <property type="entry name" value="PAS"/>
    <property type="match status" value="1"/>
</dbReference>
<dbReference type="InterPro" id="IPR013767">
    <property type="entry name" value="PAS_fold"/>
</dbReference>
<dbReference type="NCBIfam" id="TIGR02966">
    <property type="entry name" value="phoR_proteo"/>
    <property type="match status" value="1"/>
</dbReference>
<dbReference type="Gene3D" id="3.30.565.10">
    <property type="entry name" value="Histidine kinase-like ATPase, C-terminal domain"/>
    <property type="match status" value="1"/>
</dbReference>
<dbReference type="InterPro" id="IPR000014">
    <property type="entry name" value="PAS"/>
</dbReference>
<name>A0A6I3RZ93_9BURK</name>
<dbReference type="FunFam" id="3.30.565.10:FF:000006">
    <property type="entry name" value="Sensor histidine kinase WalK"/>
    <property type="match status" value="1"/>
</dbReference>